<gene>
    <name evidence="1" type="ORF">BO95DRAFT_464171</name>
</gene>
<organism evidence="1 2">
    <name type="scientific">Aspergillus brunneoviolaceus CBS 621.78</name>
    <dbReference type="NCBI Taxonomy" id="1450534"/>
    <lineage>
        <taxon>Eukaryota</taxon>
        <taxon>Fungi</taxon>
        <taxon>Dikarya</taxon>
        <taxon>Ascomycota</taxon>
        <taxon>Pezizomycotina</taxon>
        <taxon>Eurotiomycetes</taxon>
        <taxon>Eurotiomycetidae</taxon>
        <taxon>Eurotiales</taxon>
        <taxon>Aspergillaceae</taxon>
        <taxon>Aspergillus</taxon>
        <taxon>Aspergillus subgen. Circumdati</taxon>
    </lineage>
</organism>
<reference evidence="1" key="1">
    <citation type="submission" date="2018-02" db="EMBL/GenBank/DDBJ databases">
        <title>The genomes of Aspergillus section Nigri reveals drivers in fungal speciation.</title>
        <authorList>
            <consortium name="DOE Joint Genome Institute"/>
            <person name="Vesth T.C."/>
            <person name="Nybo J."/>
            <person name="Theobald S."/>
            <person name="Brandl J."/>
            <person name="Frisvad J.C."/>
            <person name="Nielsen K.F."/>
            <person name="Lyhne E.K."/>
            <person name="Kogle M.E."/>
            <person name="Kuo A."/>
            <person name="Riley R."/>
            <person name="Clum A."/>
            <person name="Nolan M."/>
            <person name="Lipzen A."/>
            <person name="Salamov A."/>
            <person name="Henrissat B."/>
            <person name="Wiebenga A."/>
            <person name="De vries R.P."/>
            <person name="Grigoriev I.V."/>
            <person name="Mortensen U.H."/>
            <person name="Andersen M.R."/>
            <person name="Baker S.E."/>
        </authorList>
    </citation>
    <scope>NUCLEOTIDE SEQUENCE</scope>
    <source>
        <strain evidence="1">CBS 621.78</strain>
    </source>
</reference>
<dbReference type="Proteomes" id="UP000249057">
    <property type="component" value="Unassembled WGS sequence"/>
</dbReference>
<protein>
    <submittedName>
        <fullName evidence="1">Uncharacterized protein</fullName>
    </submittedName>
</protein>
<accession>A0ACD1G7Z5</accession>
<evidence type="ECO:0000313" key="1">
    <source>
        <dbReference type="EMBL" id="RAH45368.1"/>
    </source>
</evidence>
<sequence length="402" mass="43574">MDLGHLGHLTDPSSSCTAGPRHRRSRHHDNCAVTHTVGAHSPVDIGAAILYYDGWDQILLEKLEFPFDIMQPLALALLRLFVLFFYRRLFVGRIFDIASWTLIGVVIAWGVTFVIALMKTCGASITANFGTLNDLMTSCGHSFAVLIALSASDVAVDLIVLTIPLPLVLSLHLNLHKRIGIIVVLLVGSMATACGIARMSLFARILGPKLLSTQTVGGVSSTDDIGIVSILMFCGMLETGVAIVAICLPILYRIVRDVSHSARLHNLLTFRQLRGSKNDDSSSLQGAKVGPEAGSTPRRFRGVGSLLKCGGWWEEKSHGEGNGPGKKPKGMASDSSAEMKLSLSLIRERGTEEPQSGNESTVALPKLMHRVVTADVVLNAQQHSPRSQIWEMKEIQRTVEVV</sequence>
<keyword evidence="2" id="KW-1185">Reference proteome</keyword>
<proteinExistence type="predicted"/>
<evidence type="ECO:0000313" key="2">
    <source>
        <dbReference type="Proteomes" id="UP000249057"/>
    </source>
</evidence>
<name>A0ACD1G7Z5_9EURO</name>
<dbReference type="EMBL" id="KZ825346">
    <property type="protein sequence ID" value="RAH45368.1"/>
    <property type="molecule type" value="Genomic_DNA"/>
</dbReference>